<dbReference type="InterPro" id="IPR050503">
    <property type="entry name" value="cAMP-dep_PK_reg_su-like"/>
</dbReference>
<feature type="compositionally biased region" description="Low complexity" evidence="4">
    <location>
        <begin position="676"/>
        <end position="690"/>
    </location>
</feature>
<evidence type="ECO:0000256" key="1">
    <source>
        <dbReference type="ARBA" id="ARBA00005753"/>
    </source>
</evidence>
<gene>
    <name evidence="7" type="primary">LOC102802379</name>
</gene>
<dbReference type="PANTHER" id="PTHR11635:SF152">
    <property type="entry name" value="CAMP-DEPENDENT PROTEIN KINASE TYPE I REGULATORY SUBUNIT-RELATED"/>
    <property type="match status" value="1"/>
</dbReference>
<feature type="compositionally biased region" description="Polar residues" evidence="4">
    <location>
        <begin position="626"/>
        <end position="647"/>
    </location>
</feature>
<sequence>MALHMYERVISLITKEPDARKEADIESILPWIFNKSNLLKGLQKDVAIDIIKNCEFRKVPEDTVIIRQGERGDSFYITLNGAVSVMINAQLEDQDNKTTKTTKSRKKSEEKEKSRRISEEKRRKVSEEKQRRVSQEKSRRTSRESGGAASRKTSTENKQPIQAEKPKPVVEEEVEKQVEEKPKTPARRVVETSSSSSSSEDDGDDEEEDEEAGPTEPTSNLPKEKKKDDKKLDRTPFGQHIVQLGGGKSFGEIALIQKNCIRTASIIADTVCDIIVVNRDLYTRCLKAAQEAEFRAKHDFINNFPLFKKWNPKFRNLIAMSLRKSHVRYNHTIVRQGEKLRGIVFIAKGQAKVSIEPALSKQQYPELFPQKDSIYAELRKDKTDLILKNNKTSDVRKSGPDIARRRDGYVAAERQRTEKTVDICVVGVNEMIGDVEAVLKMGTYMQTVTSMETVDIFELNLNNFERLLIKKNPSTVDNMKLNIETKLRSRLERCDMIKKGQVPILETLVEKFTEINTPASRKPMKKRADMESAPLLNDTAYLSSLSERKKQRDFLRRRQRERRIKAQQLIKALTAHAASNMNTSLHTLDHKVLEEALQTGALDATATLRTGNITLNPMAAKDANFNPNALTSTGQMPGSILPSQPVQRSAKPAPDYVSKPWLKRSNSPFRSPTVMSYSSTQATSTADSTYGDSRTDDEEDVDNVIEDNETEISTLETKIRAWCLNANGRTAGKGYFPKLRRLSELERDHLLRSKLPHRFRQRSHVGGKREFLRGTTVPATGYMFYNGYNSDN</sequence>
<comment type="similarity">
    <text evidence="1">Belongs to the cAMP-dependent kinase regulatory chain family.</text>
</comment>
<feature type="region of interest" description="Disordered" evidence="4">
    <location>
        <begin position="94"/>
        <end position="234"/>
    </location>
</feature>
<keyword evidence="2" id="KW-0116">cAMP-binding</keyword>
<feature type="region of interest" description="Disordered" evidence="4">
    <location>
        <begin position="626"/>
        <end position="699"/>
    </location>
</feature>
<dbReference type="PROSITE" id="PS50042">
    <property type="entry name" value="CNMP_BINDING_3"/>
    <property type="match status" value="3"/>
</dbReference>
<organism evidence="6 7">
    <name type="scientific">Saccoglossus kowalevskii</name>
    <name type="common">Acorn worm</name>
    <dbReference type="NCBI Taxonomy" id="10224"/>
    <lineage>
        <taxon>Eukaryota</taxon>
        <taxon>Metazoa</taxon>
        <taxon>Hemichordata</taxon>
        <taxon>Enteropneusta</taxon>
        <taxon>Harrimaniidae</taxon>
        <taxon>Saccoglossus</taxon>
    </lineage>
</organism>
<dbReference type="PANTHER" id="PTHR11635">
    <property type="entry name" value="CAMP-DEPENDENT PROTEIN KINASE REGULATORY CHAIN"/>
    <property type="match status" value="1"/>
</dbReference>
<feature type="compositionally biased region" description="Basic and acidic residues" evidence="4">
    <location>
        <begin position="164"/>
        <end position="183"/>
    </location>
</feature>
<dbReference type="SUPFAM" id="SSF51206">
    <property type="entry name" value="cAMP-binding domain-like"/>
    <property type="match status" value="2"/>
</dbReference>
<proteinExistence type="inferred from homology"/>
<dbReference type="GeneID" id="102802379"/>
<reference evidence="7" key="1">
    <citation type="submission" date="2025-08" db="UniProtKB">
        <authorList>
            <consortium name="RefSeq"/>
        </authorList>
    </citation>
    <scope>IDENTIFICATION</scope>
    <source>
        <tissue evidence="7">Testes</tissue>
    </source>
</reference>
<keyword evidence="6" id="KW-1185">Reference proteome</keyword>
<dbReference type="RefSeq" id="XP_006825987.1">
    <property type="nucleotide sequence ID" value="XM_006825924.1"/>
</dbReference>
<accession>A0ABM0N146</accession>
<dbReference type="Proteomes" id="UP000694865">
    <property type="component" value="Unplaced"/>
</dbReference>
<dbReference type="InterPro" id="IPR000595">
    <property type="entry name" value="cNMP-bd_dom"/>
</dbReference>
<dbReference type="CDD" id="cd00038">
    <property type="entry name" value="CAP_ED"/>
    <property type="match status" value="1"/>
</dbReference>
<dbReference type="InterPro" id="IPR014710">
    <property type="entry name" value="RmlC-like_jellyroll"/>
</dbReference>
<keyword evidence="2" id="KW-0547">Nucleotide-binding</keyword>
<keyword evidence="3" id="KW-0114">cAMP</keyword>
<evidence type="ECO:0000259" key="5">
    <source>
        <dbReference type="PROSITE" id="PS50042"/>
    </source>
</evidence>
<dbReference type="InterPro" id="IPR018490">
    <property type="entry name" value="cNMP-bd_dom_sf"/>
</dbReference>
<evidence type="ECO:0000313" key="7">
    <source>
        <dbReference type="RefSeq" id="XP_006825987.1"/>
    </source>
</evidence>
<dbReference type="Gene3D" id="2.60.120.10">
    <property type="entry name" value="Jelly Rolls"/>
    <property type="match status" value="3"/>
</dbReference>
<feature type="domain" description="Cyclic nucleotide-binding" evidence="5">
    <location>
        <begin position="38"/>
        <end position="88"/>
    </location>
</feature>
<evidence type="ECO:0000313" key="6">
    <source>
        <dbReference type="Proteomes" id="UP000694865"/>
    </source>
</evidence>
<dbReference type="PROSITE" id="PS00889">
    <property type="entry name" value="CNMP_BINDING_2"/>
    <property type="match status" value="1"/>
</dbReference>
<feature type="domain" description="Cyclic nucleotide-binding" evidence="5">
    <location>
        <begin position="306"/>
        <end position="353"/>
    </location>
</feature>
<feature type="compositionally biased region" description="Basic and acidic residues" evidence="4">
    <location>
        <begin position="222"/>
        <end position="234"/>
    </location>
</feature>
<evidence type="ECO:0000256" key="3">
    <source>
        <dbReference type="ARBA" id="ARBA00023149"/>
    </source>
</evidence>
<feature type="compositionally biased region" description="Polar residues" evidence="4">
    <location>
        <begin position="664"/>
        <end position="675"/>
    </location>
</feature>
<feature type="compositionally biased region" description="Basic and acidic residues" evidence="4">
    <location>
        <begin position="107"/>
        <end position="143"/>
    </location>
</feature>
<evidence type="ECO:0000256" key="4">
    <source>
        <dbReference type="SAM" id="MobiDB-lite"/>
    </source>
</evidence>
<dbReference type="InterPro" id="IPR018488">
    <property type="entry name" value="cNMP-bd_CS"/>
</dbReference>
<protein>
    <submittedName>
        <fullName evidence="7">Uncharacterized protein LOC102802379</fullName>
    </submittedName>
</protein>
<feature type="domain" description="Cyclic nucleotide-binding" evidence="5">
    <location>
        <begin position="241"/>
        <end position="303"/>
    </location>
</feature>
<name>A0ABM0N146_SACKO</name>
<evidence type="ECO:0000256" key="2">
    <source>
        <dbReference type="ARBA" id="ARBA00022566"/>
    </source>
</evidence>
<feature type="compositionally biased region" description="Acidic residues" evidence="4">
    <location>
        <begin position="199"/>
        <end position="213"/>
    </location>
</feature>